<dbReference type="Gene3D" id="1.10.10.10">
    <property type="entry name" value="Winged helix-like DNA-binding domain superfamily/Winged helix DNA-binding domain"/>
    <property type="match status" value="1"/>
</dbReference>
<dbReference type="InterPro" id="IPR021660">
    <property type="entry name" value="DUF3253"/>
</dbReference>
<gene>
    <name evidence="1" type="ORF">K461DRAFT_276168</name>
</gene>
<comment type="caution">
    <text evidence="1">The sequence shown here is derived from an EMBL/GenBank/DDBJ whole genome shotgun (WGS) entry which is preliminary data.</text>
</comment>
<dbReference type="InterPro" id="IPR036390">
    <property type="entry name" value="WH_DNA-bd_sf"/>
</dbReference>
<dbReference type="SUPFAM" id="SSF46785">
    <property type="entry name" value="Winged helix' DNA-binding domain"/>
    <property type="match status" value="1"/>
</dbReference>
<accession>A0A9P4J563</accession>
<reference evidence="1" key="1">
    <citation type="journal article" date="2020" name="Stud. Mycol.">
        <title>101 Dothideomycetes genomes: a test case for predicting lifestyles and emergence of pathogens.</title>
        <authorList>
            <person name="Haridas S."/>
            <person name="Albert R."/>
            <person name="Binder M."/>
            <person name="Bloem J."/>
            <person name="Labutti K."/>
            <person name="Salamov A."/>
            <person name="Andreopoulos B."/>
            <person name="Baker S."/>
            <person name="Barry K."/>
            <person name="Bills G."/>
            <person name="Bluhm B."/>
            <person name="Cannon C."/>
            <person name="Castanera R."/>
            <person name="Culley D."/>
            <person name="Daum C."/>
            <person name="Ezra D."/>
            <person name="Gonzalez J."/>
            <person name="Henrissat B."/>
            <person name="Kuo A."/>
            <person name="Liang C."/>
            <person name="Lipzen A."/>
            <person name="Lutzoni F."/>
            <person name="Magnuson J."/>
            <person name="Mondo S."/>
            <person name="Nolan M."/>
            <person name="Ohm R."/>
            <person name="Pangilinan J."/>
            <person name="Park H.-J."/>
            <person name="Ramirez L."/>
            <person name="Alfaro M."/>
            <person name="Sun H."/>
            <person name="Tritt A."/>
            <person name="Yoshinaga Y."/>
            <person name="Zwiers L.-H."/>
            <person name="Turgeon B."/>
            <person name="Goodwin S."/>
            <person name="Spatafora J."/>
            <person name="Crous P."/>
            <person name="Grigoriev I."/>
        </authorList>
    </citation>
    <scope>NUCLEOTIDE SEQUENCE</scope>
    <source>
        <strain evidence="1">CBS 260.36</strain>
    </source>
</reference>
<dbReference type="Pfam" id="PF11625">
    <property type="entry name" value="DUF3253"/>
    <property type="match status" value="1"/>
</dbReference>
<dbReference type="Proteomes" id="UP000799439">
    <property type="component" value="Unassembled WGS sequence"/>
</dbReference>
<dbReference type="OrthoDB" id="2563170at2759"/>
<organism evidence="1 2">
    <name type="scientific">Myriangium duriaei CBS 260.36</name>
    <dbReference type="NCBI Taxonomy" id="1168546"/>
    <lineage>
        <taxon>Eukaryota</taxon>
        <taxon>Fungi</taxon>
        <taxon>Dikarya</taxon>
        <taxon>Ascomycota</taxon>
        <taxon>Pezizomycotina</taxon>
        <taxon>Dothideomycetes</taxon>
        <taxon>Dothideomycetidae</taxon>
        <taxon>Myriangiales</taxon>
        <taxon>Myriangiaceae</taxon>
        <taxon>Myriangium</taxon>
    </lineage>
</organism>
<evidence type="ECO:0008006" key="3">
    <source>
        <dbReference type="Google" id="ProtNLM"/>
    </source>
</evidence>
<proteinExistence type="predicted"/>
<dbReference type="InterPro" id="IPR036388">
    <property type="entry name" value="WH-like_DNA-bd_sf"/>
</dbReference>
<sequence>MTSSDPTLAVEKHMQHLLESRQPPKTFCPSEVARALTNDELKALDLNDWRKAMVTVRELAWKLRDAGELEILQKGTVLDPDTQIEDVTGPIRLRRCEGGEMH</sequence>
<evidence type="ECO:0000313" key="1">
    <source>
        <dbReference type="EMBL" id="KAF2154989.1"/>
    </source>
</evidence>
<protein>
    <recommendedName>
        <fullName evidence="3">S-adenosylmethionine tRNA ribosyltransferase</fullName>
    </recommendedName>
</protein>
<dbReference type="EMBL" id="ML996083">
    <property type="protein sequence ID" value="KAF2154989.1"/>
    <property type="molecule type" value="Genomic_DNA"/>
</dbReference>
<name>A0A9P4J563_9PEZI</name>
<evidence type="ECO:0000313" key="2">
    <source>
        <dbReference type="Proteomes" id="UP000799439"/>
    </source>
</evidence>
<keyword evidence="2" id="KW-1185">Reference proteome</keyword>
<dbReference type="AlphaFoldDB" id="A0A9P4J563"/>